<evidence type="ECO:0008006" key="5">
    <source>
        <dbReference type="Google" id="ProtNLM"/>
    </source>
</evidence>
<keyword evidence="2" id="KW-1133">Transmembrane helix</keyword>
<evidence type="ECO:0000256" key="1">
    <source>
        <dbReference type="SAM" id="MobiDB-lite"/>
    </source>
</evidence>
<protein>
    <recommendedName>
        <fullName evidence="5">Transmembrane protein</fullName>
    </recommendedName>
</protein>
<dbReference type="Proteomes" id="UP001176941">
    <property type="component" value="Chromosome 18"/>
</dbReference>
<keyword evidence="4" id="KW-1185">Reference proteome</keyword>
<gene>
    <name evidence="3" type="ORF">MRATA1EN1_LOCUS8119</name>
</gene>
<feature type="compositionally biased region" description="Basic and acidic residues" evidence="1">
    <location>
        <begin position="40"/>
        <end position="50"/>
    </location>
</feature>
<sequence>MEKLQRLSKVTQKSGDSGSDRGPQRLGSETAHSAFPLRALETHRTTESKRRASGRPPALLVFQPPRCACEGWAHASLDGPPWLGLKATSLQFFRDRLALAFFLSTASRSSNESAPVIFPSLYFNLVIPSFFYFFIYD</sequence>
<evidence type="ECO:0000313" key="4">
    <source>
        <dbReference type="Proteomes" id="UP001176941"/>
    </source>
</evidence>
<keyword evidence="2" id="KW-0472">Membrane</keyword>
<proteinExistence type="predicted"/>
<evidence type="ECO:0000313" key="3">
    <source>
        <dbReference type="EMBL" id="CAI9159157.1"/>
    </source>
</evidence>
<evidence type="ECO:0000256" key="2">
    <source>
        <dbReference type="SAM" id="Phobius"/>
    </source>
</evidence>
<reference evidence="3" key="1">
    <citation type="submission" date="2023-04" db="EMBL/GenBank/DDBJ databases">
        <authorList>
            <consortium name="ELIXIR-Norway"/>
        </authorList>
    </citation>
    <scope>NUCLEOTIDE SEQUENCE [LARGE SCALE GENOMIC DNA]</scope>
</reference>
<keyword evidence="2" id="KW-0812">Transmembrane</keyword>
<organism evidence="3 4">
    <name type="scientific">Rangifer tarandus platyrhynchus</name>
    <name type="common">Svalbard reindeer</name>
    <dbReference type="NCBI Taxonomy" id="3082113"/>
    <lineage>
        <taxon>Eukaryota</taxon>
        <taxon>Metazoa</taxon>
        <taxon>Chordata</taxon>
        <taxon>Craniata</taxon>
        <taxon>Vertebrata</taxon>
        <taxon>Euteleostomi</taxon>
        <taxon>Mammalia</taxon>
        <taxon>Eutheria</taxon>
        <taxon>Laurasiatheria</taxon>
        <taxon>Artiodactyla</taxon>
        <taxon>Ruminantia</taxon>
        <taxon>Pecora</taxon>
        <taxon>Cervidae</taxon>
        <taxon>Odocoileinae</taxon>
        <taxon>Rangifer</taxon>
    </lineage>
</organism>
<accession>A0ABN8YC72</accession>
<feature type="transmembrane region" description="Helical" evidence="2">
    <location>
        <begin position="116"/>
        <end position="135"/>
    </location>
</feature>
<feature type="compositionally biased region" description="Polar residues" evidence="1">
    <location>
        <begin position="8"/>
        <end position="17"/>
    </location>
</feature>
<dbReference type="EMBL" id="OX459954">
    <property type="protein sequence ID" value="CAI9159157.1"/>
    <property type="molecule type" value="Genomic_DNA"/>
</dbReference>
<feature type="region of interest" description="Disordered" evidence="1">
    <location>
        <begin position="1"/>
        <end position="57"/>
    </location>
</feature>
<name>A0ABN8YC72_RANTA</name>